<feature type="compositionally biased region" description="Basic and acidic residues" evidence="1">
    <location>
        <begin position="1"/>
        <end position="12"/>
    </location>
</feature>
<feature type="compositionally biased region" description="Polar residues" evidence="1">
    <location>
        <begin position="58"/>
        <end position="71"/>
    </location>
</feature>
<feature type="non-terminal residue" evidence="2">
    <location>
        <position position="114"/>
    </location>
</feature>
<evidence type="ECO:0000256" key="1">
    <source>
        <dbReference type="SAM" id="MobiDB-lite"/>
    </source>
</evidence>
<reference evidence="2" key="2">
    <citation type="submission" date="2021-08" db="EMBL/GenBank/DDBJ databases">
        <authorList>
            <person name="Gostincar C."/>
            <person name="Sun X."/>
            <person name="Song Z."/>
            <person name="Gunde-Cimerman N."/>
        </authorList>
    </citation>
    <scope>NUCLEOTIDE SEQUENCE</scope>
    <source>
        <strain evidence="2">EXF-9298</strain>
    </source>
</reference>
<dbReference type="Proteomes" id="UP000729357">
    <property type="component" value="Unassembled WGS sequence"/>
</dbReference>
<dbReference type="EMBL" id="JAHFXS010002575">
    <property type="protein sequence ID" value="KAG9971687.1"/>
    <property type="molecule type" value="Genomic_DNA"/>
</dbReference>
<feature type="compositionally biased region" description="Low complexity" evidence="1">
    <location>
        <begin position="85"/>
        <end position="98"/>
    </location>
</feature>
<name>A0A9P8FG84_AURME</name>
<comment type="caution">
    <text evidence="2">The sequence shown here is derived from an EMBL/GenBank/DDBJ whole genome shotgun (WGS) entry which is preliminary data.</text>
</comment>
<protein>
    <submittedName>
        <fullName evidence="2">Uncharacterized protein</fullName>
    </submittedName>
</protein>
<dbReference type="AlphaFoldDB" id="A0A9P8FG84"/>
<feature type="region of interest" description="Disordered" evidence="1">
    <location>
        <begin position="43"/>
        <end position="114"/>
    </location>
</feature>
<evidence type="ECO:0000313" key="3">
    <source>
        <dbReference type="Proteomes" id="UP000729357"/>
    </source>
</evidence>
<accession>A0A9P8FG84</accession>
<reference evidence="2" key="1">
    <citation type="journal article" date="2021" name="J Fungi (Basel)">
        <title>Virulence traits and population genomics of the black yeast Aureobasidium melanogenum.</title>
        <authorList>
            <person name="Cernosa A."/>
            <person name="Sun X."/>
            <person name="Gostincar C."/>
            <person name="Fang C."/>
            <person name="Gunde-Cimerman N."/>
            <person name="Song Z."/>
        </authorList>
    </citation>
    <scope>NUCLEOTIDE SEQUENCE</scope>
    <source>
        <strain evidence="2">EXF-9298</strain>
    </source>
</reference>
<sequence>MTSLERIDEHTSPMKFNGNIFSQSTRAPLSTLRMHAVRIEDRPIPETVDISLPPSLSPTPDATPFSQSSLNELEPLHETPAVNASQEQVSETQVQQTPPAIPPKSPLRGAKKTN</sequence>
<organism evidence="2 3">
    <name type="scientific">Aureobasidium melanogenum</name>
    <name type="common">Aureobasidium pullulans var. melanogenum</name>
    <dbReference type="NCBI Taxonomy" id="46634"/>
    <lineage>
        <taxon>Eukaryota</taxon>
        <taxon>Fungi</taxon>
        <taxon>Dikarya</taxon>
        <taxon>Ascomycota</taxon>
        <taxon>Pezizomycotina</taxon>
        <taxon>Dothideomycetes</taxon>
        <taxon>Dothideomycetidae</taxon>
        <taxon>Dothideales</taxon>
        <taxon>Saccotheciaceae</taxon>
        <taxon>Aureobasidium</taxon>
    </lineage>
</organism>
<gene>
    <name evidence="2" type="ORF">KCU98_g13723</name>
</gene>
<keyword evidence="3" id="KW-1185">Reference proteome</keyword>
<proteinExistence type="predicted"/>
<evidence type="ECO:0000313" key="2">
    <source>
        <dbReference type="EMBL" id="KAG9971687.1"/>
    </source>
</evidence>
<feature type="region of interest" description="Disordered" evidence="1">
    <location>
        <begin position="1"/>
        <end position="21"/>
    </location>
</feature>